<keyword evidence="7 9" id="KW-1133">Transmembrane helix</keyword>
<name>A0A381PH90_9ZZZZ</name>
<protein>
    <recommendedName>
        <fullName evidence="11">Heme exporter protein D</fullName>
    </recommendedName>
</protein>
<keyword evidence="3" id="KW-1003">Cell membrane</keyword>
<evidence type="ECO:0000256" key="4">
    <source>
        <dbReference type="ARBA" id="ARBA00022519"/>
    </source>
</evidence>
<keyword evidence="6" id="KW-0201">Cytochrome c-type biogenesis</keyword>
<evidence type="ECO:0000256" key="2">
    <source>
        <dbReference type="ARBA" id="ARBA00022448"/>
    </source>
</evidence>
<keyword evidence="4" id="KW-0997">Cell inner membrane</keyword>
<keyword evidence="2" id="KW-0813">Transport</keyword>
<feature type="transmembrane region" description="Helical" evidence="9">
    <location>
        <begin position="16"/>
        <end position="35"/>
    </location>
</feature>
<evidence type="ECO:0008006" key="11">
    <source>
        <dbReference type="Google" id="ProtNLM"/>
    </source>
</evidence>
<proteinExistence type="predicted"/>
<comment type="subcellular location">
    <subcellularLocation>
        <location evidence="1">Cell inner membrane</location>
        <topology evidence="1">Single-pass membrane protein</topology>
    </subcellularLocation>
</comment>
<dbReference type="EMBL" id="UINC01000983">
    <property type="protein sequence ID" value="SUZ66371.1"/>
    <property type="molecule type" value="Genomic_DNA"/>
</dbReference>
<dbReference type="AlphaFoldDB" id="A0A381PH90"/>
<evidence type="ECO:0000256" key="8">
    <source>
        <dbReference type="ARBA" id="ARBA00023136"/>
    </source>
</evidence>
<evidence type="ECO:0000256" key="5">
    <source>
        <dbReference type="ARBA" id="ARBA00022692"/>
    </source>
</evidence>
<accession>A0A381PH90</accession>
<evidence type="ECO:0000256" key="9">
    <source>
        <dbReference type="SAM" id="Phobius"/>
    </source>
</evidence>
<dbReference type="Pfam" id="PF04995">
    <property type="entry name" value="CcmD"/>
    <property type="match status" value="1"/>
</dbReference>
<evidence type="ECO:0000256" key="3">
    <source>
        <dbReference type="ARBA" id="ARBA00022475"/>
    </source>
</evidence>
<dbReference type="GO" id="GO:0005886">
    <property type="term" value="C:plasma membrane"/>
    <property type="evidence" value="ECO:0007669"/>
    <property type="project" value="UniProtKB-SubCell"/>
</dbReference>
<dbReference type="InterPro" id="IPR007078">
    <property type="entry name" value="Haem_export_protD_CcmD"/>
</dbReference>
<gene>
    <name evidence="10" type="ORF">METZ01_LOCUS19225</name>
</gene>
<dbReference type="NCBIfam" id="TIGR03141">
    <property type="entry name" value="cytochro_ccmD"/>
    <property type="match status" value="1"/>
</dbReference>
<evidence type="ECO:0000256" key="7">
    <source>
        <dbReference type="ARBA" id="ARBA00022989"/>
    </source>
</evidence>
<reference evidence="10" key="1">
    <citation type="submission" date="2018-05" db="EMBL/GenBank/DDBJ databases">
        <authorList>
            <person name="Lanie J.A."/>
            <person name="Ng W.-L."/>
            <person name="Kazmierczak K.M."/>
            <person name="Andrzejewski T.M."/>
            <person name="Davidsen T.M."/>
            <person name="Wayne K.J."/>
            <person name="Tettelin H."/>
            <person name="Glass J.I."/>
            <person name="Rusch D."/>
            <person name="Podicherti R."/>
            <person name="Tsui H.-C.T."/>
            <person name="Winkler M.E."/>
        </authorList>
    </citation>
    <scope>NUCLEOTIDE SEQUENCE</scope>
</reference>
<dbReference type="GO" id="GO:0017004">
    <property type="term" value="P:cytochrome complex assembly"/>
    <property type="evidence" value="ECO:0007669"/>
    <property type="project" value="UniProtKB-KW"/>
</dbReference>
<keyword evidence="8 9" id="KW-0472">Membrane</keyword>
<sequence length="56" mass="6106">MIDEFYNWAAMGGYGLYVWSVYGLSVVALVVLGAWPIRAKNKLLAGNKEPTKEGGT</sequence>
<evidence type="ECO:0000313" key="10">
    <source>
        <dbReference type="EMBL" id="SUZ66371.1"/>
    </source>
</evidence>
<organism evidence="10">
    <name type="scientific">marine metagenome</name>
    <dbReference type="NCBI Taxonomy" id="408172"/>
    <lineage>
        <taxon>unclassified sequences</taxon>
        <taxon>metagenomes</taxon>
        <taxon>ecological metagenomes</taxon>
    </lineage>
</organism>
<dbReference type="GO" id="GO:0015886">
    <property type="term" value="P:heme transport"/>
    <property type="evidence" value="ECO:0007669"/>
    <property type="project" value="InterPro"/>
</dbReference>
<evidence type="ECO:0000256" key="6">
    <source>
        <dbReference type="ARBA" id="ARBA00022748"/>
    </source>
</evidence>
<keyword evidence="5 9" id="KW-0812">Transmembrane</keyword>
<evidence type="ECO:0000256" key="1">
    <source>
        <dbReference type="ARBA" id="ARBA00004377"/>
    </source>
</evidence>